<accession>A0A4Y2RCM1</accession>
<dbReference type="AlphaFoldDB" id="A0A4Y2RCM1"/>
<reference evidence="1 2" key="1">
    <citation type="journal article" date="2019" name="Sci. Rep.">
        <title>Orb-weaving spider Araneus ventricosus genome elucidates the spidroin gene catalogue.</title>
        <authorList>
            <person name="Kono N."/>
            <person name="Nakamura H."/>
            <person name="Ohtoshi R."/>
            <person name="Moran D.A.P."/>
            <person name="Shinohara A."/>
            <person name="Yoshida Y."/>
            <person name="Fujiwara M."/>
            <person name="Mori M."/>
            <person name="Tomita M."/>
            <person name="Arakawa K."/>
        </authorList>
    </citation>
    <scope>NUCLEOTIDE SEQUENCE [LARGE SCALE GENOMIC DNA]</scope>
</reference>
<organism evidence="1 2">
    <name type="scientific">Araneus ventricosus</name>
    <name type="common">Orbweaver spider</name>
    <name type="synonym">Epeira ventricosa</name>
    <dbReference type="NCBI Taxonomy" id="182803"/>
    <lineage>
        <taxon>Eukaryota</taxon>
        <taxon>Metazoa</taxon>
        <taxon>Ecdysozoa</taxon>
        <taxon>Arthropoda</taxon>
        <taxon>Chelicerata</taxon>
        <taxon>Arachnida</taxon>
        <taxon>Araneae</taxon>
        <taxon>Araneomorphae</taxon>
        <taxon>Entelegynae</taxon>
        <taxon>Araneoidea</taxon>
        <taxon>Araneidae</taxon>
        <taxon>Araneus</taxon>
    </lineage>
</organism>
<comment type="caution">
    <text evidence="1">The sequence shown here is derived from an EMBL/GenBank/DDBJ whole genome shotgun (WGS) entry which is preliminary data.</text>
</comment>
<gene>
    <name evidence="1" type="ORF">AVEN_64483_1</name>
</gene>
<sequence length="302" mass="34238">MESGFEPDVETLPLVNRCPPFGLIGKIKGFKFDDDARRYVRSPVHGRNSYGHDGLGSSRTSSAIYGTRVKEETLTSRRPRNLESGASILPIPPGRYATAFSDLIFLMKLSEKAHALSQTSTTTRLLISISWLNFFAKRDSISSRFYQDPLLRAFRRKGSYQKIEIYIPKGLISKVSEDGKVASQPTVGLISGLRSPPRVTSDLRQRYLRLPYVSLIIFPANSPPSGGLDPFPVVETGSDGGRMIQDKLSICRYGQSNIKFSNILNWTFKSVHRDLKWSRVEKYWCYQNLQNAFFFQIYSFLI</sequence>
<dbReference type="Proteomes" id="UP000499080">
    <property type="component" value="Unassembled WGS sequence"/>
</dbReference>
<keyword evidence="2" id="KW-1185">Reference proteome</keyword>
<protein>
    <submittedName>
        <fullName evidence="1">Uncharacterized protein</fullName>
    </submittedName>
</protein>
<dbReference type="EMBL" id="BGPR01016583">
    <property type="protein sequence ID" value="GBN73524.1"/>
    <property type="molecule type" value="Genomic_DNA"/>
</dbReference>
<evidence type="ECO:0000313" key="1">
    <source>
        <dbReference type="EMBL" id="GBN73524.1"/>
    </source>
</evidence>
<proteinExistence type="predicted"/>
<evidence type="ECO:0000313" key="2">
    <source>
        <dbReference type="Proteomes" id="UP000499080"/>
    </source>
</evidence>
<name>A0A4Y2RCM1_ARAVE</name>